<dbReference type="Gene3D" id="3.40.190.80">
    <property type="match status" value="1"/>
</dbReference>
<dbReference type="GO" id="GO:0006002">
    <property type="term" value="P:fructose 6-phosphate metabolic process"/>
    <property type="evidence" value="ECO:0007669"/>
    <property type="project" value="TreeGrafter"/>
</dbReference>
<organism evidence="10 11">
    <name type="scientific">Adiantum capillus-veneris</name>
    <name type="common">Maidenhair fern</name>
    <dbReference type="NCBI Taxonomy" id="13818"/>
    <lineage>
        <taxon>Eukaryota</taxon>
        <taxon>Viridiplantae</taxon>
        <taxon>Streptophyta</taxon>
        <taxon>Embryophyta</taxon>
        <taxon>Tracheophyta</taxon>
        <taxon>Polypodiopsida</taxon>
        <taxon>Polypodiidae</taxon>
        <taxon>Polypodiales</taxon>
        <taxon>Pteridineae</taxon>
        <taxon>Pteridaceae</taxon>
        <taxon>Vittarioideae</taxon>
        <taxon>Adiantum</taxon>
    </lineage>
</organism>
<dbReference type="InterPro" id="IPR000146">
    <property type="entry name" value="FBPase_class-1"/>
</dbReference>
<dbReference type="GO" id="GO:0006000">
    <property type="term" value="P:fructose metabolic process"/>
    <property type="evidence" value="ECO:0007669"/>
    <property type="project" value="TreeGrafter"/>
</dbReference>
<dbReference type="InterPro" id="IPR028343">
    <property type="entry name" value="FBPtase"/>
</dbReference>
<dbReference type="InterPro" id="IPR033391">
    <property type="entry name" value="FBPase_N"/>
</dbReference>
<accession>A0A9D4U8S6</accession>
<dbReference type="PIRSF" id="PIRSF500210">
    <property type="entry name" value="FBPtase"/>
    <property type="match status" value="1"/>
</dbReference>
<dbReference type="Proteomes" id="UP000886520">
    <property type="component" value="Chromosome 21"/>
</dbReference>
<evidence type="ECO:0000256" key="4">
    <source>
        <dbReference type="ARBA" id="ARBA00022801"/>
    </source>
</evidence>
<keyword evidence="5 7" id="KW-0119">Carbohydrate metabolism</keyword>
<evidence type="ECO:0000256" key="1">
    <source>
        <dbReference type="ARBA" id="ARBA00001273"/>
    </source>
</evidence>
<sequence length="409" mass="43878">MNVGFPAFLGSEGALALKPSGFEPKHLKHRALDDESCRAAAHCYSDEAFLSTITHNACESAVSSCVSLVFLSLVEDLSTRALCLPFSYQGLICAKTLLSQLPGAFESNIRLSREGSGADDGLVILVSHLQAACASIASLLASPSTVKAASAKQPKASSVATSGRDAPKPLDLVSNDIIKAALKSSQKVAAIASEEDDMPVWFNDTGPYVAVFDPLDGSRNIDASIPTGSIFGIYRRLEEADALPEAEKAELNVLQRGERLVAAVYALYSSATVLCISLGSGTHAFTLNRSTGDFVLTNSNLSIPKRGQIYSVNDARYFDWPEGLRRTILYGGIAMNPRAHLRLVYEANPLSFIAEQAGGKGCDGKRRILDIQPVELHQRLPLFLGSPDDITELLSYDNVQQLVNPGYEV</sequence>
<proteinExistence type="inferred from homology"/>
<evidence type="ECO:0000256" key="2">
    <source>
        <dbReference type="ARBA" id="ARBA00010941"/>
    </source>
</evidence>
<feature type="domain" description="Fructose-1-6-bisphosphatase class I N-terminal" evidence="8">
    <location>
        <begin position="117"/>
        <end position="298"/>
    </location>
</feature>
<comment type="caution">
    <text evidence="10">The sequence shown here is derived from an EMBL/GenBank/DDBJ whole genome shotgun (WGS) entry which is preliminary data.</text>
</comment>
<comment type="catalytic activity">
    <reaction evidence="1">
        <text>beta-D-fructose 1,6-bisphosphate + H2O = beta-D-fructose 6-phosphate + phosphate</text>
        <dbReference type="Rhea" id="RHEA:11064"/>
        <dbReference type="ChEBI" id="CHEBI:15377"/>
        <dbReference type="ChEBI" id="CHEBI:32966"/>
        <dbReference type="ChEBI" id="CHEBI:43474"/>
        <dbReference type="ChEBI" id="CHEBI:57634"/>
        <dbReference type="EC" id="3.1.3.11"/>
    </reaction>
</comment>
<dbReference type="Pfam" id="PF18913">
    <property type="entry name" value="FBPase_C"/>
    <property type="match status" value="1"/>
</dbReference>
<dbReference type="EMBL" id="JABFUD020000021">
    <property type="protein sequence ID" value="KAI5063093.1"/>
    <property type="molecule type" value="Genomic_DNA"/>
</dbReference>
<dbReference type="PANTHER" id="PTHR11556:SF12">
    <property type="entry name" value="FRUCTOSE-BISPHOSPHATASE"/>
    <property type="match status" value="1"/>
</dbReference>
<evidence type="ECO:0000313" key="10">
    <source>
        <dbReference type="EMBL" id="KAI5063093.1"/>
    </source>
</evidence>
<dbReference type="HAMAP" id="MF_01855">
    <property type="entry name" value="FBPase_class1"/>
    <property type="match status" value="1"/>
</dbReference>
<dbReference type="InterPro" id="IPR044015">
    <property type="entry name" value="FBPase_C_dom"/>
</dbReference>
<dbReference type="GO" id="GO:0042132">
    <property type="term" value="F:fructose 1,6-bisphosphate 1-phosphatase activity"/>
    <property type="evidence" value="ECO:0007669"/>
    <property type="project" value="UniProtKB-EC"/>
</dbReference>
<evidence type="ECO:0000256" key="5">
    <source>
        <dbReference type="ARBA" id="ARBA00023277"/>
    </source>
</evidence>
<evidence type="ECO:0000256" key="6">
    <source>
        <dbReference type="ARBA" id="ARBA00032973"/>
    </source>
</evidence>
<protein>
    <recommendedName>
        <fullName evidence="3">fructose-bisphosphatase</fullName>
        <ecNumber evidence="3">3.1.3.11</ecNumber>
    </recommendedName>
    <alternativeName>
        <fullName evidence="6">D-fructose-1,6-bisphosphate 1-phosphohydrolase</fullName>
    </alternativeName>
</protein>
<dbReference type="Pfam" id="PF00316">
    <property type="entry name" value="FBPase"/>
    <property type="match status" value="1"/>
</dbReference>
<dbReference type="SUPFAM" id="SSF56655">
    <property type="entry name" value="Carbohydrate phosphatase"/>
    <property type="match status" value="1"/>
</dbReference>
<keyword evidence="4 7" id="KW-0378">Hydrolase</keyword>
<feature type="domain" description="Fructose-1-6-bisphosphatase class 1 C-terminal" evidence="9">
    <location>
        <begin position="325"/>
        <end position="395"/>
    </location>
</feature>
<evidence type="ECO:0000256" key="7">
    <source>
        <dbReference type="RuleBase" id="RU000508"/>
    </source>
</evidence>
<dbReference type="OrthoDB" id="10256725at2759"/>
<dbReference type="GO" id="GO:0006094">
    <property type="term" value="P:gluconeogenesis"/>
    <property type="evidence" value="ECO:0007669"/>
    <property type="project" value="TreeGrafter"/>
</dbReference>
<dbReference type="AlphaFoldDB" id="A0A9D4U8S6"/>
<dbReference type="PIRSF" id="PIRSF000904">
    <property type="entry name" value="FBPtase_SBPase"/>
    <property type="match status" value="1"/>
</dbReference>
<dbReference type="GO" id="GO:0030388">
    <property type="term" value="P:fructose 1,6-bisphosphate metabolic process"/>
    <property type="evidence" value="ECO:0007669"/>
    <property type="project" value="TreeGrafter"/>
</dbReference>
<comment type="similarity">
    <text evidence="2 7">Belongs to the FBPase class 1 family.</text>
</comment>
<evidence type="ECO:0000259" key="8">
    <source>
        <dbReference type="Pfam" id="PF00316"/>
    </source>
</evidence>
<dbReference type="GO" id="GO:0005829">
    <property type="term" value="C:cytosol"/>
    <property type="evidence" value="ECO:0007669"/>
    <property type="project" value="TreeGrafter"/>
</dbReference>
<evidence type="ECO:0000259" key="9">
    <source>
        <dbReference type="Pfam" id="PF18913"/>
    </source>
</evidence>
<dbReference type="PANTHER" id="PTHR11556">
    <property type="entry name" value="FRUCTOSE-1,6-BISPHOSPHATASE-RELATED"/>
    <property type="match status" value="1"/>
</dbReference>
<evidence type="ECO:0000256" key="3">
    <source>
        <dbReference type="ARBA" id="ARBA00013093"/>
    </source>
</evidence>
<gene>
    <name evidence="10" type="ORF">GOP47_0021640</name>
</gene>
<reference evidence="10" key="1">
    <citation type="submission" date="2021-01" db="EMBL/GenBank/DDBJ databases">
        <title>Adiantum capillus-veneris genome.</title>
        <authorList>
            <person name="Fang Y."/>
            <person name="Liao Q."/>
        </authorList>
    </citation>
    <scope>NUCLEOTIDE SEQUENCE</scope>
    <source>
        <strain evidence="10">H3</strain>
        <tissue evidence="10">Leaf</tissue>
    </source>
</reference>
<dbReference type="PRINTS" id="PR00115">
    <property type="entry name" value="F16BPHPHTASE"/>
</dbReference>
<dbReference type="GO" id="GO:0005986">
    <property type="term" value="P:sucrose biosynthetic process"/>
    <property type="evidence" value="ECO:0007669"/>
    <property type="project" value="TreeGrafter"/>
</dbReference>
<dbReference type="FunFam" id="3.30.540.10:FF:000019">
    <property type="entry name" value="Fructose-1,6-bisphosphatase, chloroplastic"/>
    <property type="match status" value="1"/>
</dbReference>
<evidence type="ECO:0000313" key="11">
    <source>
        <dbReference type="Proteomes" id="UP000886520"/>
    </source>
</evidence>
<keyword evidence="11" id="KW-1185">Reference proteome</keyword>
<dbReference type="Gene3D" id="3.30.540.10">
    <property type="entry name" value="Fructose-1,6-Bisphosphatase, subunit A, domain 1"/>
    <property type="match status" value="1"/>
</dbReference>
<dbReference type="CDD" id="cd00354">
    <property type="entry name" value="FBPase"/>
    <property type="match status" value="1"/>
</dbReference>
<dbReference type="EC" id="3.1.3.11" evidence="3"/>
<name>A0A9D4U8S6_ADICA</name>